<evidence type="ECO:0000313" key="9">
    <source>
        <dbReference type="Proteomes" id="UP000223606"/>
    </source>
</evidence>
<dbReference type="CDD" id="cd07989">
    <property type="entry name" value="LPLAT_AGPAT-like"/>
    <property type="match status" value="1"/>
</dbReference>
<evidence type="ECO:0000313" key="8">
    <source>
        <dbReference type="EMBL" id="SON58201.1"/>
    </source>
</evidence>
<dbReference type="OrthoDB" id="9806880at2"/>
<evidence type="ECO:0000256" key="3">
    <source>
        <dbReference type="ARBA" id="ARBA00022679"/>
    </source>
</evidence>
<dbReference type="RefSeq" id="WP_099558426.1">
    <property type="nucleotide sequence ID" value="NZ_LT960614.1"/>
</dbReference>
<keyword evidence="3 8" id="KW-0808">Transferase</keyword>
<name>A0A2C9DE93_9HYPH</name>
<proteinExistence type="predicted"/>
<dbReference type="Proteomes" id="UP000223606">
    <property type="component" value="Chromosome 1"/>
</dbReference>
<dbReference type="EMBL" id="LT960614">
    <property type="protein sequence ID" value="SON58201.1"/>
    <property type="molecule type" value="Genomic_DNA"/>
</dbReference>
<evidence type="ECO:0000256" key="2">
    <source>
        <dbReference type="ARBA" id="ARBA00022516"/>
    </source>
</evidence>
<evidence type="ECO:0000259" key="7">
    <source>
        <dbReference type="SMART" id="SM00563"/>
    </source>
</evidence>
<protein>
    <submittedName>
        <fullName evidence="8">1-acyl-sn-glycerol-3-phosphate acyltransferase</fullName>
        <ecNumber evidence="8">2.3.1.51</ecNumber>
    </submittedName>
</protein>
<keyword evidence="4" id="KW-0443">Lipid metabolism</keyword>
<evidence type="ECO:0000256" key="6">
    <source>
        <dbReference type="SAM" id="Phobius"/>
    </source>
</evidence>
<dbReference type="AlphaFoldDB" id="A0A2C9DE93"/>
<dbReference type="PANTHER" id="PTHR10434">
    <property type="entry name" value="1-ACYL-SN-GLYCEROL-3-PHOSPHATE ACYLTRANSFERASE"/>
    <property type="match status" value="1"/>
</dbReference>
<dbReference type="Pfam" id="PF01553">
    <property type="entry name" value="Acyltransferase"/>
    <property type="match status" value="1"/>
</dbReference>
<evidence type="ECO:0000256" key="4">
    <source>
        <dbReference type="ARBA" id="ARBA00023098"/>
    </source>
</evidence>
<dbReference type="SUPFAM" id="SSF69593">
    <property type="entry name" value="Glycerol-3-phosphate (1)-acyltransferase"/>
    <property type="match status" value="1"/>
</dbReference>
<keyword evidence="6" id="KW-0472">Membrane</keyword>
<keyword evidence="2" id="KW-0444">Lipid biosynthesis</keyword>
<gene>
    <name evidence="8" type="primary">plsC_3</name>
    <name evidence="8" type="ORF">HDIA_4660</name>
</gene>
<keyword evidence="6" id="KW-1133">Transmembrane helix</keyword>
<keyword evidence="5 8" id="KW-0012">Acyltransferase</keyword>
<keyword evidence="6" id="KW-0812">Transmembrane</keyword>
<dbReference type="GO" id="GO:0006654">
    <property type="term" value="P:phosphatidic acid biosynthetic process"/>
    <property type="evidence" value="ECO:0007669"/>
    <property type="project" value="TreeGrafter"/>
</dbReference>
<dbReference type="EC" id="2.3.1.51" evidence="8"/>
<comment type="pathway">
    <text evidence="1">Lipid metabolism.</text>
</comment>
<evidence type="ECO:0000256" key="5">
    <source>
        <dbReference type="ARBA" id="ARBA00023315"/>
    </source>
</evidence>
<keyword evidence="9" id="KW-1185">Reference proteome</keyword>
<evidence type="ECO:0000256" key="1">
    <source>
        <dbReference type="ARBA" id="ARBA00005189"/>
    </source>
</evidence>
<reference evidence="9" key="1">
    <citation type="submission" date="2017-09" db="EMBL/GenBank/DDBJ databases">
        <title>Genome sequence of Nannocystis excedens DSM 71.</title>
        <authorList>
            <person name="Blom J."/>
        </authorList>
    </citation>
    <scope>NUCLEOTIDE SEQUENCE [LARGE SCALE GENOMIC DNA]</scope>
    <source>
        <strain evidence="9">type strain: E19</strain>
    </source>
</reference>
<dbReference type="KEGG" id="hdi:HDIA_4660"/>
<feature type="transmembrane region" description="Helical" evidence="6">
    <location>
        <begin position="27"/>
        <end position="49"/>
    </location>
</feature>
<organism evidence="8 9">
    <name type="scientific">Hartmannibacter diazotrophicus</name>
    <dbReference type="NCBI Taxonomy" id="1482074"/>
    <lineage>
        <taxon>Bacteria</taxon>
        <taxon>Pseudomonadati</taxon>
        <taxon>Pseudomonadota</taxon>
        <taxon>Alphaproteobacteria</taxon>
        <taxon>Hyphomicrobiales</taxon>
        <taxon>Pleomorphomonadaceae</taxon>
        <taxon>Hartmannibacter</taxon>
    </lineage>
</organism>
<dbReference type="InterPro" id="IPR002123">
    <property type="entry name" value="Plipid/glycerol_acylTrfase"/>
</dbReference>
<accession>A0A2C9DE93</accession>
<feature type="domain" description="Phospholipid/glycerol acyltransferase" evidence="7">
    <location>
        <begin position="87"/>
        <end position="206"/>
    </location>
</feature>
<dbReference type="SMART" id="SM00563">
    <property type="entry name" value="PlsC"/>
    <property type="match status" value="1"/>
</dbReference>
<dbReference type="PANTHER" id="PTHR10434:SF64">
    <property type="entry name" value="1-ACYL-SN-GLYCEROL-3-PHOSPHATE ACYLTRANSFERASE-RELATED"/>
    <property type="match status" value="1"/>
</dbReference>
<dbReference type="GO" id="GO:0003841">
    <property type="term" value="F:1-acylglycerol-3-phosphate O-acyltransferase activity"/>
    <property type="evidence" value="ECO:0007669"/>
    <property type="project" value="UniProtKB-EC"/>
</dbReference>
<sequence>MRADRSVHPVPEETKTSGGHWLRQTGAIVKLSGLFVFTLPLIPVQMVAIRRNWPLARTLPVFWHRIASRLLGLRITVKGMPAEARPLLIAANHVSWLDIVVFSAVMPVSFVAKSEVGTWPVFGTLARLQRSVFVERQKRGRTADQARDIADRLTLGDAIILFPEGTSSDGGTVLPFRSALVGAAKAAIDAGDGEEALIQPVAIAYTRFHGMPAGRNGRLMLSWIGDVDLVPHLLLVMREAAVDVSVLFGEPIAFGRGSDRKTVTQMAETAVRRMLADELSGRDFVNDTALLKDPPILKAEEKG</sequence>